<dbReference type="Proteomes" id="UP000319812">
    <property type="component" value="Unassembled WGS sequence"/>
</dbReference>
<dbReference type="InterPro" id="IPR017739">
    <property type="entry name" value="T6SS-assoc_VCA0119"/>
</dbReference>
<dbReference type="PANTHER" id="PTHR37024:SF3">
    <property type="entry name" value="TYPE VI SECRETION SYSTEM PROTEIN TSSA"/>
    <property type="match status" value="1"/>
</dbReference>
<dbReference type="InterPro" id="IPR010657">
    <property type="entry name" value="ImpA_N"/>
</dbReference>
<gene>
    <name evidence="3" type="ORF">HHA01_16920</name>
</gene>
<dbReference type="RefSeq" id="WP_141319718.1">
    <property type="nucleotide sequence ID" value="NZ_BJOC01000021.1"/>
</dbReference>
<feature type="compositionally biased region" description="Basic and acidic residues" evidence="1">
    <location>
        <begin position="219"/>
        <end position="229"/>
    </location>
</feature>
<dbReference type="EMBL" id="BJOC01000021">
    <property type="protein sequence ID" value="GED22715.1"/>
    <property type="molecule type" value="Genomic_DNA"/>
</dbReference>
<dbReference type="Pfam" id="PF06812">
    <property type="entry name" value="ImpA_N"/>
    <property type="match status" value="1"/>
</dbReference>
<feature type="region of interest" description="Disordered" evidence="1">
    <location>
        <begin position="182"/>
        <end position="229"/>
    </location>
</feature>
<evidence type="ECO:0000313" key="3">
    <source>
        <dbReference type="EMBL" id="GED22715.1"/>
    </source>
</evidence>
<evidence type="ECO:0000313" key="4">
    <source>
        <dbReference type="Proteomes" id="UP000319812"/>
    </source>
</evidence>
<dbReference type="Pfam" id="PF16989">
    <property type="entry name" value="T6SS_VasJ"/>
    <property type="match status" value="1"/>
</dbReference>
<evidence type="ECO:0000259" key="2">
    <source>
        <dbReference type="Pfam" id="PF06812"/>
    </source>
</evidence>
<organism evidence="3 4">
    <name type="scientific">Halomonas halmophila</name>
    <dbReference type="NCBI Taxonomy" id="252"/>
    <lineage>
        <taxon>Bacteria</taxon>
        <taxon>Pseudomonadati</taxon>
        <taxon>Pseudomonadota</taxon>
        <taxon>Gammaproteobacteria</taxon>
        <taxon>Oceanospirillales</taxon>
        <taxon>Halomonadaceae</taxon>
        <taxon>Halomonas</taxon>
    </lineage>
</organism>
<accession>A0A4Y4F229</accession>
<dbReference type="AlphaFoldDB" id="A0A4Y4F229"/>
<feature type="compositionally biased region" description="Low complexity" evidence="1">
    <location>
        <begin position="198"/>
        <end position="210"/>
    </location>
</feature>
<evidence type="ECO:0000256" key="1">
    <source>
        <dbReference type="SAM" id="MobiDB-lite"/>
    </source>
</evidence>
<dbReference type="NCBIfam" id="TIGR03362">
    <property type="entry name" value="VI_chp_7"/>
    <property type="match status" value="1"/>
</dbReference>
<sequence length="485" mass="53101">MAIRITRESQLDDILGPIAGGAGQPVGNSDDYDWLDEQMMRVGSLQHGDMDWAGAEDRAVRLLTEQGKDLRVLGHLLHCLQQGGDPVRFALSLHLLAGSLEHWWAEAYPAPGAKGNRMRGKLFQQFTQRGLKLAGALDFAAAEAELEACRQALQRLREQAVARELPDQALIDLARLLEQTQPGANAAAASTGRHDTRQASTPSQTAAPASGNDAPEPARAPEMRLESGNERANRQSLIKMAEFLNDQSPGDPLGYRLRRYAIWHTIQTLPMSRADGRTDLAPVSADRVAAYREALAGRPSLDEWRRIENSLALSPYWLEGHRLSAEMARRLEHEGCAEAIRDEVRRFVERLPGLDELTFSDGTAFLDDTTRQWLASATDTGPAGASLGAGGDPWQEGLETAREWLRSEGLGAALAVLDEGLAAAGSPRERVYWRLASADLLREAGLEAMARQHYQALHDAVSGIYLDHWEPALPQRLQALSEGAS</sequence>
<proteinExistence type="predicted"/>
<feature type="domain" description="ImpA N-terminal" evidence="2">
    <location>
        <begin position="22"/>
        <end position="126"/>
    </location>
</feature>
<dbReference type="PANTHER" id="PTHR37024">
    <property type="entry name" value="TYPE VI SECRETION SYSTEM DUF2094 AND IMPA-RELATED DOMAIN PROTEIN"/>
    <property type="match status" value="1"/>
</dbReference>
<comment type="caution">
    <text evidence="3">The sequence shown here is derived from an EMBL/GenBank/DDBJ whole genome shotgun (WGS) entry which is preliminary data.</text>
</comment>
<dbReference type="OrthoDB" id="1522895at2"/>
<protein>
    <submittedName>
        <fullName evidence="3">Type VI secretion-associated protein</fullName>
    </submittedName>
</protein>
<reference evidence="3 4" key="1">
    <citation type="submission" date="2019-06" db="EMBL/GenBank/DDBJ databases">
        <title>Whole genome shotgun sequence of Halomonas halmophila NBRC 15537.</title>
        <authorList>
            <person name="Hosoyama A."/>
            <person name="Uohara A."/>
            <person name="Ohji S."/>
            <person name="Ichikawa N."/>
        </authorList>
    </citation>
    <scope>NUCLEOTIDE SEQUENCE [LARGE SCALE GENOMIC DNA]</scope>
    <source>
        <strain evidence="3 4">NBRC 15537</strain>
    </source>
</reference>
<keyword evidence="4" id="KW-1185">Reference proteome</keyword>
<name>A0A4Y4F229_9GAMM</name>